<protein>
    <submittedName>
        <fullName evidence="4">Endogenous retrovirus group K, member 6</fullName>
    </submittedName>
</protein>
<comment type="caution">
    <text evidence="4">The sequence shown here is derived from an EMBL/GenBank/DDBJ whole genome shotgun (WGS) entry which is preliminary data.</text>
</comment>
<keyword evidence="1" id="KW-0863">Zinc-finger</keyword>
<organism evidence="4 5">
    <name type="scientific">Gossypium australe</name>
    <dbReference type="NCBI Taxonomy" id="47621"/>
    <lineage>
        <taxon>Eukaryota</taxon>
        <taxon>Viridiplantae</taxon>
        <taxon>Streptophyta</taxon>
        <taxon>Embryophyta</taxon>
        <taxon>Tracheophyta</taxon>
        <taxon>Spermatophyta</taxon>
        <taxon>Magnoliopsida</taxon>
        <taxon>eudicotyledons</taxon>
        <taxon>Gunneridae</taxon>
        <taxon>Pentapetalae</taxon>
        <taxon>rosids</taxon>
        <taxon>malvids</taxon>
        <taxon>Malvales</taxon>
        <taxon>Malvaceae</taxon>
        <taxon>Malvoideae</taxon>
        <taxon>Gossypium</taxon>
    </lineage>
</organism>
<dbReference type="InterPro" id="IPR001878">
    <property type="entry name" value="Znf_CCHC"/>
</dbReference>
<dbReference type="GO" id="GO:0008270">
    <property type="term" value="F:zinc ion binding"/>
    <property type="evidence" value="ECO:0007669"/>
    <property type="project" value="UniProtKB-KW"/>
</dbReference>
<gene>
    <name evidence="4" type="ORF">EPI10_016066</name>
</gene>
<feature type="domain" description="CCHC-type" evidence="3">
    <location>
        <begin position="77"/>
        <end position="92"/>
    </location>
</feature>
<dbReference type="EMBL" id="SMMG02000006">
    <property type="protein sequence ID" value="KAA3470352.1"/>
    <property type="molecule type" value="Genomic_DNA"/>
</dbReference>
<feature type="compositionally biased region" description="Polar residues" evidence="2">
    <location>
        <begin position="97"/>
        <end position="109"/>
    </location>
</feature>
<reference evidence="5" key="1">
    <citation type="journal article" date="2019" name="Plant Biotechnol. J.">
        <title>Genome sequencing of the Australian wild diploid species Gossypium australe highlights disease resistance and delayed gland morphogenesis.</title>
        <authorList>
            <person name="Cai Y."/>
            <person name="Cai X."/>
            <person name="Wang Q."/>
            <person name="Wang P."/>
            <person name="Zhang Y."/>
            <person name="Cai C."/>
            <person name="Xu Y."/>
            <person name="Wang K."/>
            <person name="Zhou Z."/>
            <person name="Wang C."/>
            <person name="Geng S."/>
            <person name="Li B."/>
            <person name="Dong Q."/>
            <person name="Hou Y."/>
            <person name="Wang H."/>
            <person name="Ai P."/>
            <person name="Liu Z."/>
            <person name="Yi F."/>
            <person name="Sun M."/>
            <person name="An G."/>
            <person name="Cheng J."/>
            <person name="Zhang Y."/>
            <person name="Shi Q."/>
            <person name="Xie Y."/>
            <person name="Shi X."/>
            <person name="Chang Y."/>
            <person name="Huang F."/>
            <person name="Chen Y."/>
            <person name="Hong S."/>
            <person name="Mi L."/>
            <person name="Sun Q."/>
            <person name="Zhang L."/>
            <person name="Zhou B."/>
            <person name="Peng R."/>
            <person name="Zhang X."/>
            <person name="Liu F."/>
        </authorList>
    </citation>
    <scope>NUCLEOTIDE SEQUENCE [LARGE SCALE GENOMIC DNA]</scope>
    <source>
        <strain evidence="5">cv. PA1801</strain>
    </source>
</reference>
<feature type="region of interest" description="Disordered" evidence="2">
    <location>
        <begin position="97"/>
        <end position="125"/>
    </location>
</feature>
<evidence type="ECO:0000313" key="4">
    <source>
        <dbReference type="EMBL" id="KAA3470352.1"/>
    </source>
</evidence>
<evidence type="ECO:0000259" key="3">
    <source>
        <dbReference type="PROSITE" id="PS50158"/>
    </source>
</evidence>
<sequence>MEEIYKDKRQSDMKSRDFSKRGPSKLFQTSTSKKFHNGFIGRDRPGQSNLRFVNSPVASVGTVRNVEKPICEHYGTCFKCGCTDHFHKNCPKQFNDSGNQNTKLETTSQRGRKLGNGRGGTTGRGKAWLEARAPSRAYAIRAREEASAPDIITSTFSLFYINVFELIDLR</sequence>
<proteinExistence type="predicted"/>
<keyword evidence="1" id="KW-0862">Zinc</keyword>
<dbReference type="Proteomes" id="UP000325315">
    <property type="component" value="Unassembled WGS sequence"/>
</dbReference>
<keyword evidence="5" id="KW-1185">Reference proteome</keyword>
<dbReference type="PROSITE" id="PS50158">
    <property type="entry name" value="ZF_CCHC"/>
    <property type="match status" value="1"/>
</dbReference>
<dbReference type="OrthoDB" id="1751572at2759"/>
<evidence type="ECO:0000313" key="5">
    <source>
        <dbReference type="Proteomes" id="UP000325315"/>
    </source>
</evidence>
<dbReference type="GO" id="GO:0003676">
    <property type="term" value="F:nucleic acid binding"/>
    <property type="evidence" value="ECO:0007669"/>
    <property type="project" value="InterPro"/>
</dbReference>
<accession>A0A5B6VML7</accession>
<name>A0A5B6VML7_9ROSI</name>
<feature type="region of interest" description="Disordered" evidence="2">
    <location>
        <begin position="1"/>
        <end position="26"/>
    </location>
</feature>
<evidence type="ECO:0000256" key="1">
    <source>
        <dbReference type="PROSITE-ProRule" id="PRU00047"/>
    </source>
</evidence>
<feature type="compositionally biased region" description="Basic and acidic residues" evidence="2">
    <location>
        <begin position="1"/>
        <end position="20"/>
    </location>
</feature>
<evidence type="ECO:0000256" key="2">
    <source>
        <dbReference type="SAM" id="MobiDB-lite"/>
    </source>
</evidence>
<dbReference type="AlphaFoldDB" id="A0A5B6VML7"/>
<keyword evidence="1" id="KW-0479">Metal-binding</keyword>